<proteinExistence type="predicted"/>
<protein>
    <submittedName>
        <fullName evidence="1">Uncharacterized protein</fullName>
    </submittedName>
</protein>
<dbReference type="PANTHER" id="PTHR37449:SF1">
    <property type="entry name" value="OS02G0159950 PROTEIN"/>
    <property type="match status" value="1"/>
</dbReference>
<accession>A0A7C9D5V8</accession>
<sequence>MLATAVRLTSGDSSSLAKITLKIFSLLGASGNPTINLRGSLLMTASSRSKGLLVAARTKTRSLSLVRKPSQFTMNSFFIFLIASCSPGFSRLPSMLSTSSTKMTLGAILLARENTALTYFSPSPNHFDVILDMEMLMKFAPASVATAFASIVLPVPGGPNKSIPLHGFVNCPFENNSGL</sequence>
<evidence type="ECO:0000313" key="1">
    <source>
        <dbReference type="EMBL" id="MBA4634406.1"/>
    </source>
</evidence>
<reference evidence="1" key="1">
    <citation type="journal article" date="2013" name="J. Plant Res.">
        <title>Effect of fungi and light on seed germination of three Opuntia species from semiarid lands of central Mexico.</title>
        <authorList>
            <person name="Delgado-Sanchez P."/>
            <person name="Jimenez-Bremont J.F."/>
            <person name="Guerrero-Gonzalez Mde L."/>
            <person name="Flores J."/>
        </authorList>
    </citation>
    <scope>NUCLEOTIDE SEQUENCE</scope>
    <source>
        <tissue evidence="1">Cladode</tissue>
    </source>
</reference>
<dbReference type="EMBL" id="GISG01091009">
    <property type="protein sequence ID" value="MBA4634406.1"/>
    <property type="molecule type" value="Transcribed_RNA"/>
</dbReference>
<reference evidence="1" key="2">
    <citation type="submission" date="2020-07" db="EMBL/GenBank/DDBJ databases">
        <authorList>
            <person name="Vera ALvarez R."/>
            <person name="Arias-Moreno D.M."/>
            <person name="Jimenez-Jacinto V."/>
            <person name="Jimenez-Bremont J.F."/>
            <person name="Swaminathan K."/>
            <person name="Moose S.P."/>
            <person name="Guerrero-Gonzalez M.L."/>
            <person name="Marino-Ramirez L."/>
            <person name="Landsman D."/>
            <person name="Rodriguez-Kessler M."/>
            <person name="Delgado-Sanchez P."/>
        </authorList>
    </citation>
    <scope>NUCLEOTIDE SEQUENCE</scope>
    <source>
        <tissue evidence="1">Cladode</tissue>
    </source>
</reference>
<dbReference type="PANTHER" id="PTHR37449">
    <property type="match status" value="1"/>
</dbReference>
<name>A0A7C9D5V8_OPUST</name>
<dbReference type="AlphaFoldDB" id="A0A7C9D5V8"/>
<organism evidence="1">
    <name type="scientific">Opuntia streptacantha</name>
    <name type="common">Prickly pear cactus</name>
    <name type="synonym">Opuntia cardona</name>
    <dbReference type="NCBI Taxonomy" id="393608"/>
    <lineage>
        <taxon>Eukaryota</taxon>
        <taxon>Viridiplantae</taxon>
        <taxon>Streptophyta</taxon>
        <taxon>Embryophyta</taxon>
        <taxon>Tracheophyta</taxon>
        <taxon>Spermatophyta</taxon>
        <taxon>Magnoliopsida</taxon>
        <taxon>eudicotyledons</taxon>
        <taxon>Gunneridae</taxon>
        <taxon>Pentapetalae</taxon>
        <taxon>Caryophyllales</taxon>
        <taxon>Cactineae</taxon>
        <taxon>Cactaceae</taxon>
        <taxon>Opuntioideae</taxon>
        <taxon>Opuntia</taxon>
    </lineage>
</organism>